<evidence type="ECO:0000256" key="3">
    <source>
        <dbReference type="ARBA" id="ARBA00022525"/>
    </source>
</evidence>
<feature type="disulfide bond" evidence="9">
    <location>
        <begin position="44"/>
        <end position="160"/>
    </location>
</feature>
<dbReference type="GO" id="GO:0031012">
    <property type="term" value="C:extracellular matrix"/>
    <property type="evidence" value="ECO:0000318"/>
    <property type="project" value="GO_Central"/>
</dbReference>
<reference evidence="13" key="1">
    <citation type="submission" date="2015-02" db="EMBL/GenBank/DDBJ databases">
        <title>Genome sequencing for Strongylocentrotus purpuratus.</title>
        <authorList>
            <person name="Murali S."/>
            <person name="Liu Y."/>
            <person name="Vee V."/>
            <person name="English A."/>
            <person name="Wang M."/>
            <person name="Skinner E."/>
            <person name="Han Y."/>
            <person name="Muzny D.M."/>
            <person name="Worley K.C."/>
            <person name="Gibbs R.A."/>
        </authorList>
    </citation>
    <scope>NUCLEOTIDE SEQUENCE</scope>
</reference>
<dbReference type="GO" id="GO:0008191">
    <property type="term" value="F:metalloendopeptidase inhibitor activity"/>
    <property type="evidence" value="ECO:0000318"/>
    <property type="project" value="GO_Central"/>
</dbReference>
<dbReference type="GO" id="GO:0046872">
    <property type="term" value="F:metal ion binding"/>
    <property type="evidence" value="ECO:0007669"/>
    <property type="project" value="UniProtKB-KW"/>
</dbReference>
<comment type="subcellular location">
    <subcellularLocation>
        <location evidence="1">Secreted</location>
    </subcellularLocation>
</comment>
<feature type="chain" id="PRO_5029564034" description="NTR domain-containing protein" evidence="10">
    <location>
        <begin position="30"/>
        <end position="329"/>
    </location>
</feature>
<dbReference type="InterPro" id="IPR001134">
    <property type="entry name" value="Netrin_domain"/>
</dbReference>
<keyword evidence="13" id="KW-1185">Reference proteome</keyword>
<accession>A0A7M7LIN8</accession>
<dbReference type="PANTHER" id="PTHR11844:SF33">
    <property type="entry name" value="TISSUE INHIBITOR OF METALLOPROTEINASE"/>
    <property type="match status" value="1"/>
</dbReference>
<reference evidence="12" key="2">
    <citation type="submission" date="2021-01" db="UniProtKB">
        <authorList>
            <consortium name="EnsemblMetazoa"/>
        </authorList>
    </citation>
    <scope>IDENTIFICATION</scope>
</reference>
<evidence type="ECO:0000256" key="9">
    <source>
        <dbReference type="PIRSR" id="PIRSR601820-3"/>
    </source>
</evidence>
<feature type="disulfide bond" evidence="9">
    <location>
        <begin position="34"/>
        <end position="135"/>
    </location>
</feature>
<dbReference type="GO" id="GO:0005615">
    <property type="term" value="C:extracellular space"/>
    <property type="evidence" value="ECO:0000318"/>
    <property type="project" value="GO_Central"/>
</dbReference>
<keyword evidence="8" id="KW-0479">Metal-binding</keyword>
<evidence type="ECO:0000313" key="12">
    <source>
        <dbReference type="EnsemblMetazoa" id="XP_001198302"/>
    </source>
</evidence>
<evidence type="ECO:0000256" key="7">
    <source>
        <dbReference type="ARBA" id="ARBA00023215"/>
    </source>
</evidence>
<dbReference type="PANTHER" id="PTHR11844">
    <property type="entry name" value="METALLOPROTEASE INHIBITOR"/>
    <property type="match status" value="1"/>
</dbReference>
<comment type="similarity">
    <text evidence="2">Belongs to the protease inhibitor I35 (TIMP) family.</text>
</comment>
<dbReference type="SUPFAM" id="SSF50242">
    <property type="entry name" value="TIMP-like"/>
    <property type="match status" value="1"/>
</dbReference>
<keyword evidence="7" id="KW-0481">Metalloenzyme inhibitor</keyword>
<feature type="disulfide bond" evidence="9">
    <location>
        <begin position="193"/>
        <end position="215"/>
    </location>
</feature>
<dbReference type="FunFam" id="2.40.50.120:FF:000033">
    <property type="entry name" value="Uncharacterized protein"/>
    <property type="match status" value="1"/>
</dbReference>
<dbReference type="Pfam" id="PF00965">
    <property type="entry name" value="TIMP"/>
    <property type="match status" value="1"/>
</dbReference>
<dbReference type="InParanoid" id="A0A7M7LIN8"/>
<keyword evidence="10" id="KW-0732">Signal</keyword>
<dbReference type="OrthoDB" id="6041373at2759"/>
<protein>
    <recommendedName>
        <fullName evidence="11">NTR domain-containing protein</fullName>
    </recommendedName>
</protein>
<name>A0A7M7LIN8_STRPU</name>
<keyword evidence="8" id="KW-0862">Zinc</keyword>
<evidence type="ECO:0000256" key="4">
    <source>
        <dbReference type="ARBA" id="ARBA00022608"/>
    </source>
</evidence>
<evidence type="ECO:0000256" key="10">
    <source>
        <dbReference type="SAM" id="SignalP"/>
    </source>
</evidence>
<organism evidence="12 13">
    <name type="scientific">Strongylocentrotus purpuratus</name>
    <name type="common">Purple sea urchin</name>
    <dbReference type="NCBI Taxonomy" id="7668"/>
    <lineage>
        <taxon>Eukaryota</taxon>
        <taxon>Metazoa</taxon>
        <taxon>Echinodermata</taxon>
        <taxon>Eleutherozoa</taxon>
        <taxon>Echinozoa</taxon>
        <taxon>Echinoidea</taxon>
        <taxon>Euechinoidea</taxon>
        <taxon>Echinacea</taxon>
        <taxon>Camarodonta</taxon>
        <taxon>Echinidea</taxon>
        <taxon>Strongylocentrotidae</taxon>
        <taxon>Strongylocentrotus</taxon>
    </lineage>
</organism>
<feature type="domain" description="NTR" evidence="11">
    <location>
        <begin position="31"/>
        <end position="160"/>
    </location>
</feature>
<dbReference type="Gene3D" id="3.90.370.10">
    <property type="entry name" value="Tissue inhibitor of metalloproteinase-1. Chain B, domain 1"/>
    <property type="match status" value="1"/>
</dbReference>
<feature type="disulfide bond" evidence="9">
    <location>
        <begin position="31"/>
        <end position="108"/>
    </location>
</feature>
<dbReference type="AlphaFoldDB" id="A0A7M7LIN8"/>
<dbReference type="RefSeq" id="XP_001198302.2">
    <property type="nucleotide sequence ID" value="XM_001198302.4"/>
</dbReference>
<dbReference type="PROSITE" id="PS50189">
    <property type="entry name" value="NTR"/>
    <property type="match status" value="1"/>
</dbReference>
<keyword evidence="6 9" id="KW-1015">Disulfide bond</keyword>
<keyword evidence="4" id="KW-0483">Metalloprotease inhibitor</keyword>
<dbReference type="InterPro" id="IPR001820">
    <property type="entry name" value="TIMP"/>
</dbReference>
<evidence type="ECO:0000256" key="1">
    <source>
        <dbReference type="ARBA" id="ARBA00004613"/>
    </source>
</evidence>
<dbReference type="FunFam" id="3.90.370.10:FF:000002">
    <property type="entry name" value="Uncharacterized protein"/>
    <property type="match status" value="1"/>
</dbReference>
<proteinExistence type="inferred from homology"/>
<feature type="disulfide bond" evidence="9">
    <location>
        <begin position="163"/>
        <end position="223"/>
    </location>
</feature>
<evidence type="ECO:0000256" key="6">
    <source>
        <dbReference type="ARBA" id="ARBA00023157"/>
    </source>
</evidence>
<dbReference type="Gene3D" id="2.40.50.120">
    <property type="match status" value="1"/>
</dbReference>
<sequence length="329" mass="37156">MAHLSSSVFLVSALIIFLEVAYIVTVSEASCASCPITHPQQKFCNAEFVYKVRPISWQYVDIEGNPVLYASQAYDVQYKVKVENVFKGQEILAKDGAIIFLHSPKNLCLIDKLEMGIKYLISADMRGEIIQVTACGIVQKWSDLTPSQRRGVRGFYQSQCSSCKVFGSAVQRYYGGDEIIDEMSSGLWSKRQCFYNPLASVTYGSEECETKHAYCVHQKDGVCGWEGGEAYEQCFRQREYNWQLMQFAEIGLAAWTCPEQCKDLTPRRLKYKCKKATRKMPPCNSRDTVREFEPEAALEAVRTVDPNTIDEVPPTESPEILAALSALFD</sequence>
<dbReference type="SMART" id="SM00206">
    <property type="entry name" value="NTR"/>
    <property type="match status" value="1"/>
</dbReference>
<feature type="signal peptide" evidence="10">
    <location>
        <begin position="1"/>
        <end position="29"/>
    </location>
</feature>
<evidence type="ECO:0000313" key="13">
    <source>
        <dbReference type="Proteomes" id="UP000007110"/>
    </source>
</evidence>
<dbReference type="InterPro" id="IPR008993">
    <property type="entry name" value="TIMP-like_OB-fold"/>
</dbReference>
<dbReference type="InterPro" id="IPR027465">
    <property type="entry name" value="TIMP_C"/>
</dbReference>
<feature type="binding site" evidence="8">
    <location>
        <position position="31"/>
    </location>
    <ligand>
        <name>Zn(2+)</name>
        <dbReference type="ChEBI" id="CHEBI:29105"/>
        <note>ligand shared with metalloproteinase partner</note>
    </ligand>
</feature>
<dbReference type="EnsemblMetazoa" id="XM_001198302">
    <property type="protein sequence ID" value="XP_001198302"/>
    <property type="gene ID" value="LOC762609"/>
</dbReference>
<evidence type="ECO:0000256" key="2">
    <source>
        <dbReference type="ARBA" id="ARBA00011027"/>
    </source>
</evidence>
<keyword evidence="3" id="KW-0964">Secreted</keyword>
<dbReference type="KEGG" id="spu:762609"/>
<evidence type="ECO:0000256" key="5">
    <source>
        <dbReference type="ARBA" id="ARBA00022690"/>
    </source>
</evidence>
<dbReference type="GeneID" id="762609"/>
<dbReference type="GO" id="GO:0051045">
    <property type="term" value="P:negative regulation of membrane protein ectodomain proteolysis"/>
    <property type="evidence" value="ECO:0000318"/>
    <property type="project" value="GO_Central"/>
</dbReference>
<evidence type="ECO:0000259" key="11">
    <source>
        <dbReference type="PROSITE" id="PS50189"/>
    </source>
</evidence>
<keyword evidence="5" id="KW-0646">Protease inhibitor</keyword>
<dbReference type="Proteomes" id="UP000007110">
    <property type="component" value="Unassembled WGS sequence"/>
</dbReference>
<evidence type="ECO:0000256" key="8">
    <source>
        <dbReference type="PIRSR" id="PIRSR601820-1"/>
    </source>
</evidence>